<dbReference type="EMBL" id="CP022753">
    <property type="protein sequence ID" value="ASU84416.1"/>
    <property type="molecule type" value="Genomic_DNA"/>
</dbReference>
<dbReference type="OrthoDB" id="4311068at2"/>
<proteinExistence type="predicted"/>
<keyword evidence="2" id="KW-1185">Reference proteome</keyword>
<protein>
    <submittedName>
        <fullName evidence="1">Uncharacterized protein</fullName>
    </submittedName>
</protein>
<evidence type="ECO:0000313" key="2">
    <source>
        <dbReference type="Proteomes" id="UP000215005"/>
    </source>
</evidence>
<reference evidence="1 2" key="1">
    <citation type="submission" date="2017-08" db="EMBL/GenBank/DDBJ databases">
        <title>The complete genome sequence of Nocardiopsis gilva YIM 90087.</title>
        <authorList>
            <person name="Yin M."/>
            <person name="Tang S."/>
        </authorList>
    </citation>
    <scope>NUCLEOTIDE SEQUENCE [LARGE SCALE GENOMIC DNA]</scope>
    <source>
        <strain evidence="1 2">YIM 90087</strain>
    </source>
</reference>
<accession>A0A223S8H4</accession>
<evidence type="ECO:0000313" key="1">
    <source>
        <dbReference type="EMBL" id="ASU84416.1"/>
    </source>
</evidence>
<dbReference type="KEGG" id="ngv:CDO52_17860"/>
<dbReference type="Proteomes" id="UP000215005">
    <property type="component" value="Chromosome"/>
</dbReference>
<organism evidence="1 2">
    <name type="scientific">Nocardiopsis gilva YIM 90087</name>
    <dbReference type="NCBI Taxonomy" id="1235441"/>
    <lineage>
        <taxon>Bacteria</taxon>
        <taxon>Bacillati</taxon>
        <taxon>Actinomycetota</taxon>
        <taxon>Actinomycetes</taxon>
        <taxon>Streptosporangiales</taxon>
        <taxon>Nocardiopsidaceae</taxon>
        <taxon>Nocardiopsis</taxon>
    </lineage>
</organism>
<name>A0A223S8H4_9ACTN</name>
<dbReference type="RefSeq" id="WP_017618272.1">
    <property type="nucleotide sequence ID" value="NZ_ANBG01000160.1"/>
</dbReference>
<sequence>MGIYGTRADLHWYLEEIRAHLDHPLELSSPGAAYELHYLESDELVSPEDSEEDRMTVAEFCSELPEQWRDEHPGEDPGDRTVFYVCVGLLSSREEFDYFAERLPTLICPEPFHKGPCRMPWFSGSLPPSDDEERARLEARYSHLRP</sequence>
<dbReference type="AlphaFoldDB" id="A0A223S8H4"/>
<gene>
    <name evidence="1" type="ORF">CDO52_17860</name>
</gene>